<feature type="compositionally biased region" description="Low complexity" evidence="2">
    <location>
        <begin position="110"/>
        <end position="121"/>
    </location>
</feature>
<reference evidence="4 5" key="1">
    <citation type="submission" date="2015-07" db="EMBL/GenBank/DDBJ databases">
        <title>The genome of Pseudoloma neurophilia, a relevant intracellular parasite of the zebrafish.</title>
        <authorList>
            <person name="Ndikumana S."/>
            <person name="Pelin A."/>
            <person name="Sanders J."/>
            <person name="Corradi N."/>
        </authorList>
    </citation>
    <scope>NUCLEOTIDE SEQUENCE [LARGE SCALE GENOMIC DNA]</scope>
    <source>
        <strain evidence="4 5">MK1</strain>
    </source>
</reference>
<feature type="region of interest" description="Disordered" evidence="2">
    <location>
        <begin position="100"/>
        <end position="121"/>
    </location>
</feature>
<evidence type="ECO:0000313" key="4">
    <source>
        <dbReference type="EMBL" id="KRH95277.1"/>
    </source>
</evidence>
<feature type="coiled-coil region" evidence="1">
    <location>
        <begin position="16"/>
        <end position="50"/>
    </location>
</feature>
<dbReference type="AlphaFoldDB" id="A0A0R0M178"/>
<feature type="chain" id="PRO_5006399070" evidence="3">
    <location>
        <begin position="19"/>
        <end position="121"/>
    </location>
</feature>
<evidence type="ECO:0000256" key="1">
    <source>
        <dbReference type="SAM" id="Coils"/>
    </source>
</evidence>
<dbReference type="Gene3D" id="1.20.1480.30">
    <property type="entry name" value="Designed four-helix bundle protein"/>
    <property type="match status" value="1"/>
</dbReference>
<gene>
    <name evidence="4" type="ORF">M153_10002129</name>
</gene>
<organism evidence="4 5">
    <name type="scientific">Pseudoloma neurophilia</name>
    <dbReference type="NCBI Taxonomy" id="146866"/>
    <lineage>
        <taxon>Eukaryota</taxon>
        <taxon>Fungi</taxon>
        <taxon>Fungi incertae sedis</taxon>
        <taxon>Microsporidia</taxon>
        <taxon>Pseudoloma</taxon>
    </lineage>
</organism>
<dbReference type="Proteomes" id="UP000051530">
    <property type="component" value="Unassembled WGS sequence"/>
</dbReference>
<keyword evidence="3" id="KW-0732">Signal</keyword>
<evidence type="ECO:0000256" key="3">
    <source>
        <dbReference type="SAM" id="SignalP"/>
    </source>
</evidence>
<dbReference type="VEuPathDB" id="MicrosporidiaDB:M153_10002129"/>
<name>A0A0R0M178_9MICR</name>
<evidence type="ECO:0000256" key="2">
    <source>
        <dbReference type="SAM" id="MobiDB-lite"/>
    </source>
</evidence>
<keyword evidence="1" id="KW-0175">Coiled coil</keyword>
<proteinExistence type="predicted"/>
<feature type="signal peptide" evidence="3">
    <location>
        <begin position="1"/>
        <end position="18"/>
    </location>
</feature>
<evidence type="ECO:0000313" key="5">
    <source>
        <dbReference type="Proteomes" id="UP000051530"/>
    </source>
</evidence>
<sequence length="121" mass="14153">MLFFYLAIILTAENPNTSQNISLDQVENSMRQLKDQIKEKSLVFENLKKDLKDMILKDIQNGEMQDFQEDEVKQMDKKLDDFDKTLKSMKAHVHQLAQNLDIVERENSASEEQSNSESEQE</sequence>
<keyword evidence="5" id="KW-1185">Reference proteome</keyword>
<comment type="caution">
    <text evidence="4">The sequence shown here is derived from an EMBL/GenBank/DDBJ whole genome shotgun (WGS) entry which is preliminary data.</text>
</comment>
<dbReference type="EMBL" id="LGUB01000001">
    <property type="protein sequence ID" value="KRH95277.1"/>
    <property type="molecule type" value="Genomic_DNA"/>
</dbReference>
<protein>
    <submittedName>
        <fullName evidence="4">Uncharacterized protein</fullName>
    </submittedName>
</protein>
<accession>A0A0R0M178</accession>